<feature type="region of interest" description="Disordered" evidence="1">
    <location>
        <begin position="1"/>
        <end position="27"/>
    </location>
</feature>
<protein>
    <submittedName>
        <fullName evidence="2">Uncharacterized protein</fullName>
    </submittedName>
</protein>
<dbReference type="EMBL" id="JACGCM010000766">
    <property type="protein sequence ID" value="KAF6167075.1"/>
    <property type="molecule type" value="Genomic_DNA"/>
</dbReference>
<accession>A0A7J7NIQ9</accession>
<feature type="compositionally biased region" description="Basic residues" evidence="1">
    <location>
        <begin position="1"/>
        <end position="12"/>
    </location>
</feature>
<comment type="caution">
    <text evidence="2">The sequence shown here is derived from an EMBL/GenBank/DDBJ whole genome shotgun (WGS) entry which is preliminary data.</text>
</comment>
<gene>
    <name evidence="2" type="ORF">GIB67_041330</name>
</gene>
<evidence type="ECO:0000313" key="2">
    <source>
        <dbReference type="EMBL" id="KAF6167075.1"/>
    </source>
</evidence>
<dbReference type="Proteomes" id="UP000541444">
    <property type="component" value="Unassembled WGS sequence"/>
</dbReference>
<name>A0A7J7NIQ9_9MAGN</name>
<feature type="compositionally biased region" description="Polar residues" evidence="1">
    <location>
        <begin position="14"/>
        <end position="27"/>
    </location>
</feature>
<dbReference type="AlphaFoldDB" id="A0A7J7NIQ9"/>
<keyword evidence="3" id="KW-1185">Reference proteome</keyword>
<evidence type="ECO:0000256" key="1">
    <source>
        <dbReference type="SAM" id="MobiDB-lite"/>
    </source>
</evidence>
<reference evidence="2 3" key="1">
    <citation type="journal article" date="2020" name="IScience">
        <title>Genome Sequencing of the Endangered Kingdonia uniflora (Circaeasteraceae, Ranunculales) Reveals Potential Mechanisms of Evolutionary Specialization.</title>
        <authorList>
            <person name="Sun Y."/>
            <person name="Deng T."/>
            <person name="Zhang A."/>
            <person name="Moore M.J."/>
            <person name="Landis J.B."/>
            <person name="Lin N."/>
            <person name="Zhang H."/>
            <person name="Zhang X."/>
            <person name="Huang J."/>
            <person name="Zhang X."/>
            <person name="Sun H."/>
            <person name="Wang H."/>
        </authorList>
    </citation>
    <scope>NUCLEOTIDE SEQUENCE [LARGE SCALE GENOMIC DNA]</scope>
    <source>
        <strain evidence="2">TB1705</strain>
        <tissue evidence="2">Leaf</tissue>
    </source>
</reference>
<organism evidence="2 3">
    <name type="scientific">Kingdonia uniflora</name>
    <dbReference type="NCBI Taxonomy" id="39325"/>
    <lineage>
        <taxon>Eukaryota</taxon>
        <taxon>Viridiplantae</taxon>
        <taxon>Streptophyta</taxon>
        <taxon>Embryophyta</taxon>
        <taxon>Tracheophyta</taxon>
        <taxon>Spermatophyta</taxon>
        <taxon>Magnoliopsida</taxon>
        <taxon>Ranunculales</taxon>
        <taxon>Circaeasteraceae</taxon>
        <taxon>Kingdonia</taxon>
    </lineage>
</organism>
<feature type="non-terminal residue" evidence="2">
    <location>
        <position position="1"/>
    </location>
</feature>
<sequence>KSKPKKYNHRQSRSNEIGSHSNDFTPNWSKTLESRHLVRTGRQLVRTKICLWAKF</sequence>
<evidence type="ECO:0000313" key="3">
    <source>
        <dbReference type="Proteomes" id="UP000541444"/>
    </source>
</evidence>
<proteinExistence type="predicted"/>